<sequence length="218" mass="23535">MTHPFPDPDTRNPLILPDGSAHAGTVFLKAVIDHPRFIVGDYSYASATHPPEDWATHLAPYLFPVSDEKLALGKFCQIADGVVFITASANHRRDGFSTYPFAVFDHATAAGRPSLPEWSGPDTVLGHDVWLGKDARVLPGARLGNGVIVSAGAVVRGAVPDYAVVAGNPARVVKMRFDAKTIARLNALAWWDWPIEHILEHEAAICGADMEALERAVP</sequence>
<dbReference type="OrthoDB" id="9815592at2"/>
<dbReference type="InterPro" id="IPR050179">
    <property type="entry name" value="Trans_hexapeptide_repeat"/>
</dbReference>
<comment type="similarity">
    <text evidence="1">Belongs to the transferase hexapeptide repeat family.</text>
</comment>
<dbReference type="Pfam" id="PF00132">
    <property type="entry name" value="Hexapep"/>
    <property type="match status" value="1"/>
</dbReference>
<dbReference type="PANTHER" id="PTHR43300">
    <property type="entry name" value="ACETYLTRANSFERASE"/>
    <property type="match status" value="1"/>
</dbReference>
<dbReference type="RefSeq" id="WP_057796851.1">
    <property type="nucleotide sequence ID" value="NZ_LAXJ01000034.1"/>
</dbReference>
<gene>
    <name evidence="2" type="ORF">XM53_21485</name>
</gene>
<evidence type="ECO:0000313" key="3">
    <source>
        <dbReference type="Proteomes" id="UP000051295"/>
    </source>
</evidence>
<comment type="caution">
    <text evidence="2">The sequence shown here is derived from an EMBL/GenBank/DDBJ whole genome shotgun (WGS) entry which is preliminary data.</text>
</comment>
<dbReference type="GO" id="GO:0016740">
    <property type="term" value="F:transferase activity"/>
    <property type="evidence" value="ECO:0007669"/>
    <property type="project" value="UniProtKB-KW"/>
</dbReference>
<dbReference type="Proteomes" id="UP000051295">
    <property type="component" value="Unassembled WGS sequence"/>
</dbReference>
<evidence type="ECO:0000313" key="2">
    <source>
        <dbReference type="EMBL" id="KRS10403.1"/>
    </source>
</evidence>
<dbReference type="CDD" id="cd03349">
    <property type="entry name" value="LbH_XAT"/>
    <property type="match status" value="1"/>
</dbReference>
<accession>A0A0T5NNF3</accession>
<dbReference type="SUPFAM" id="SSF51161">
    <property type="entry name" value="Trimeric LpxA-like enzymes"/>
    <property type="match status" value="1"/>
</dbReference>
<name>A0A0T5NNF3_9RHOB</name>
<keyword evidence="3" id="KW-1185">Reference proteome</keyword>
<evidence type="ECO:0000256" key="1">
    <source>
        <dbReference type="ARBA" id="ARBA00007274"/>
    </source>
</evidence>
<dbReference type="STRING" id="1641875.XM53_21485"/>
<proteinExistence type="inferred from homology"/>
<dbReference type="Gene3D" id="2.160.10.10">
    <property type="entry name" value="Hexapeptide repeat proteins"/>
    <property type="match status" value="1"/>
</dbReference>
<organism evidence="2 3">
    <name type="scientific">Roseovarius atlanticus</name>
    <dbReference type="NCBI Taxonomy" id="1641875"/>
    <lineage>
        <taxon>Bacteria</taxon>
        <taxon>Pseudomonadati</taxon>
        <taxon>Pseudomonadota</taxon>
        <taxon>Alphaproteobacteria</taxon>
        <taxon>Rhodobacterales</taxon>
        <taxon>Roseobacteraceae</taxon>
        <taxon>Roseovarius</taxon>
    </lineage>
</organism>
<dbReference type="PANTHER" id="PTHR43300:SF11">
    <property type="entry name" value="ACETYLTRANSFERASE RV3034C-RELATED"/>
    <property type="match status" value="1"/>
</dbReference>
<dbReference type="EMBL" id="LAXJ01000034">
    <property type="protein sequence ID" value="KRS10403.1"/>
    <property type="molecule type" value="Genomic_DNA"/>
</dbReference>
<keyword evidence="2" id="KW-0808">Transferase</keyword>
<dbReference type="InterPro" id="IPR001451">
    <property type="entry name" value="Hexapep"/>
</dbReference>
<reference evidence="2 3" key="1">
    <citation type="submission" date="2015-04" db="EMBL/GenBank/DDBJ databases">
        <title>The draft genome sequence of Roseovarius sp.R12b.</title>
        <authorList>
            <person name="Li G."/>
            <person name="Lai Q."/>
            <person name="Shao Z."/>
            <person name="Yan P."/>
        </authorList>
    </citation>
    <scope>NUCLEOTIDE SEQUENCE [LARGE SCALE GENOMIC DNA]</scope>
    <source>
        <strain evidence="2 3">R12B</strain>
    </source>
</reference>
<dbReference type="PATRIC" id="fig|1641875.4.peg.3376"/>
<dbReference type="AlphaFoldDB" id="A0A0T5NNF3"/>
<dbReference type="InterPro" id="IPR011004">
    <property type="entry name" value="Trimer_LpxA-like_sf"/>
</dbReference>
<protein>
    <submittedName>
        <fullName evidence="2">Acetyltransferase</fullName>
    </submittedName>
</protein>